<name>A0ABD2CYQ8_VESMC</name>
<protein>
    <submittedName>
        <fullName evidence="1">Uncharacterized protein</fullName>
    </submittedName>
</protein>
<dbReference type="AlphaFoldDB" id="A0ABD2CYQ8"/>
<dbReference type="EMBL" id="JAYRBN010000020">
    <property type="protein sequence ID" value="KAL2750267.1"/>
    <property type="molecule type" value="Genomic_DNA"/>
</dbReference>
<sequence>MDLKLPKVLSLKFSPVESEDNLQIHSKVLNLYIVLVGLNMLEDKLSSDAFQFHFDLRSICNVGQPFNRLFDSNPSS</sequence>
<proteinExistence type="predicted"/>
<dbReference type="Proteomes" id="UP001607303">
    <property type="component" value="Unassembled WGS sequence"/>
</dbReference>
<accession>A0ABD2CYQ8</accession>
<evidence type="ECO:0000313" key="1">
    <source>
        <dbReference type="EMBL" id="KAL2750267.1"/>
    </source>
</evidence>
<reference evidence="1 2" key="1">
    <citation type="journal article" date="2024" name="Ann. Entomol. Soc. Am.">
        <title>Genomic analyses of the southern and eastern yellowjacket wasps (Hymenoptera: Vespidae) reveal evolutionary signatures of social life.</title>
        <authorList>
            <person name="Catto M.A."/>
            <person name="Caine P.B."/>
            <person name="Orr S.E."/>
            <person name="Hunt B.G."/>
            <person name="Goodisman M.A.D."/>
        </authorList>
    </citation>
    <scope>NUCLEOTIDE SEQUENCE [LARGE SCALE GENOMIC DNA]</scope>
    <source>
        <strain evidence="1">232</strain>
        <tissue evidence="1">Head and thorax</tissue>
    </source>
</reference>
<evidence type="ECO:0000313" key="2">
    <source>
        <dbReference type="Proteomes" id="UP001607303"/>
    </source>
</evidence>
<gene>
    <name evidence="1" type="ORF">V1477_001510</name>
</gene>
<comment type="caution">
    <text evidence="1">The sequence shown here is derived from an EMBL/GenBank/DDBJ whole genome shotgun (WGS) entry which is preliminary data.</text>
</comment>
<organism evidence="1 2">
    <name type="scientific">Vespula maculifrons</name>
    <name type="common">Eastern yellow jacket</name>
    <name type="synonym">Wasp</name>
    <dbReference type="NCBI Taxonomy" id="7453"/>
    <lineage>
        <taxon>Eukaryota</taxon>
        <taxon>Metazoa</taxon>
        <taxon>Ecdysozoa</taxon>
        <taxon>Arthropoda</taxon>
        <taxon>Hexapoda</taxon>
        <taxon>Insecta</taxon>
        <taxon>Pterygota</taxon>
        <taxon>Neoptera</taxon>
        <taxon>Endopterygota</taxon>
        <taxon>Hymenoptera</taxon>
        <taxon>Apocrita</taxon>
        <taxon>Aculeata</taxon>
        <taxon>Vespoidea</taxon>
        <taxon>Vespidae</taxon>
        <taxon>Vespinae</taxon>
        <taxon>Vespula</taxon>
    </lineage>
</organism>
<keyword evidence="2" id="KW-1185">Reference proteome</keyword>